<dbReference type="InterPro" id="IPR000014">
    <property type="entry name" value="PAS"/>
</dbReference>
<dbReference type="NCBIfam" id="TIGR00254">
    <property type="entry name" value="GGDEF"/>
    <property type="match status" value="1"/>
</dbReference>
<protein>
    <submittedName>
        <fullName evidence="4">Diguanylate cyclase</fullName>
    </submittedName>
</protein>
<dbReference type="Proteomes" id="UP000666369">
    <property type="component" value="Unassembled WGS sequence"/>
</dbReference>
<dbReference type="SMART" id="SM00091">
    <property type="entry name" value="PAS"/>
    <property type="match status" value="1"/>
</dbReference>
<dbReference type="InterPro" id="IPR043128">
    <property type="entry name" value="Rev_trsase/Diguanyl_cyclase"/>
</dbReference>
<dbReference type="PROSITE" id="PS50887">
    <property type="entry name" value="GGDEF"/>
    <property type="match status" value="1"/>
</dbReference>
<organism evidence="4 5">
    <name type="scientific">Duganella aceris</name>
    <dbReference type="NCBI Taxonomy" id="2703883"/>
    <lineage>
        <taxon>Bacteria</taxon>
        <taxon>Pseudomonadati</taxon>
        <taxon>Pseudomonadota</taxon>
        <taxon>Betaproteobacteria</taxon>
        <taxon>Burkholderiales</taxon>
        <taxon>Oxalobacteraceae</taxon>
        <taxon>Telluria group</taxon>
        <taxon>Duganella</taxon>
    </lineage>
</organism>
<dbReference type="PANTHER" id="PTHR46663">
    <property type="entry name" value="DIGUANYLATE CYCLASE DGCT-RELATED"/>
    <property type="match status" value="1"/>
</dbReference>
<dbReference type="CDD" id="cd01949">
    <property type="entry name" value="GGDEF"/>
    <property type="match status" value="1"/>
</dbReference>
<evidence type="ECO:0000259" key="1">
    <source>
        <dbReference type="PROSITE" id="PS50112"/>
    </source>
</evidence>
<dbReference type="SMART" id="SM00267">
    <property type="entry name" value="GGDEF"/>
    <property type="match status" value="1"/>
</dbReference>
<accession>A0ABX0FJL0</accession>
<feature type="domain" description="PAC" evidence="2">
    <location>
        <begin position="93"/>
        <end position="147"/>
    </location>
</feature>
<evidence type="ECO:0000313" key="4">
    <source>
        <dbReference type="EMBL" id="NGZ84753.1"/>
    </source>
</evidence>
<dbReference type="InterPro" id="IPR000160">
    <property type="entry name" value="GGDEF_dom"/>
</dbReference>
<dbReference type="SUPFAM" id="SSF55785">
    <property type="entry name" value="PYP-like sensor domain (PAS domain)"/>
    <property type="match status" value="1"/>
</dbReference>
<evidence type="ECO:0000259" key="3">
    <source>
        <dbReference type="PROSITE" id="PS50887"/>
    </source>
</evidence>
<dbReference type="PROSITE" id="PS50112">
    <property type="entry name" value="PAS"/>
    <property type="match status" value="1"/>
</dbReference>
<dbReference type="SUPFAM" id="SSF55073">
    <property type="entry name" value="Nucleotide cyclase"/>
    <property type="match status" value="1"/>
</dbReference>
<reference evidence="4 5" key="1">
    <citation type="submission" date="2020-01" db="EMBL/GenBank/DDBJ databases">
        <authorList>
            <person name="Lee S.D."/>
        </authorList>
    </citation>
    <scope>NUCLEOTIDE SEQUENCE [LARGE SCALE GENOMIC DNA]</scope>
    <source>
        <strain evidence="4 5">SAP-35</strain>
    </source>
</reference>
<dbReference type="NCBIfam" id="TIGR00229">
    <property type="entry name" value="sensory_box"/>
    <property type="match status" value="1"/>
</dbReference>
<dbReference type="Gene3D" id="3.30.450.20">
    <property type="entry name" value="PAS domain"/>
    <property type="match status" value="1"/>
</dbReference>
<dbReference type="PROSITE" id="PS50113">
    <property type="entry name" value="PAC"/>
    <property type="match status" value="1"/>
</dbReference>
<reference evidence="5" key="2">
    <citation type="submission" date="2023-07" db="EMBL/GenBank/DDBJ databases">
        <title>Duganella aceri sp. nov., isolated from tree sap.</title>
        <authorList>
            <person name="Kim I.S."/>
        </authorList>
    </citation>
    <scope>NUCLEOTIDE SEQUENCE [LARGE SCALE GENOMIC DNA]</scope>
    <source>
        <strain evidence="5">SAP-35</strain>
    </source>
</reference>
<dbReference type="InterPro" id="IPR029787">
    <property type="entry name" value="Nucleotide_cyclase"/>
</dbReference>
<feature type="domain" description="PAS" evidence="1">
    <location>
        <begin position="22"/>
        <end position="66"/>
    </location>
</feature>
<keyword evidence="5" id="KW-1185">Reference proteome</keyword>
<comment type="caution">
    <text evidence="4">The sequence shown here is derived from an EMBL/GenBank/DDBJ whole genome shotgun (WGS) entry which is preliminary data.</text>
</comment>
<dbReference type="Pfam" id="PF08448">
    <property type="entry name" value="PAS_4"/>
    <property type="match status" value="1"/>
</dbReference>
<name>A0ABX0FJL0_9BURK</name>
<sequence>MSTDQPARPDAPPAAVMPGLAQQPLLAKALATTGSPAFIADYRGQIVWVNQAFVALSGYAESELLGMPASILRDGKRDPGHYAQAWRTVQRGHELRNEVVDAHRNGTPYTVEEIITPLCDEHGVITHFFVIRHDVTQRSQRSEHIQHLADHDELTGLLNRTKFRRELSAAIVQAGLNQQLLATLFVDLDHFKPVNDTLGHHVGDLLLETVANRLRGAVRNGDVIARCGGDEFAVLLKEMPDALMAVSLANKLLAALARPFILQHHKVQVSASIGVAIYPQDGADARTLLIKADRAMYDVKHNGGNGVRTCPHC</sequence>
<dbReference type="InterPro" id="IPR000700">
    <property type="entry name" value="PAS-assoc_C"/>
</dbReference>
<dbReference type="EMBL" id="JAADJT010000004">
    <property type="protein sequence ID" value="NGZ84753.1"/>
    <property type="molecule type" value="Genomic_DNA"/>
</dbReference>
<evidence type="ECO:0000313" key="5">
    <source>
        <dbReference type="Proteomes" id="UP000666369"/>
    </source>
</evidence>
<dbReference type="InterPro" id="IPR035965">
    <property type="entry name" value="PAS-like_dom_sf"/>
</dbReference>
<dbReference type="Pfam" id="PF00990">
    <property type="entry name" value="GGDEF"/>
    <property type="match status" value="1"/>
</dbReference>
<gene>
    <name evidence="4" type="ORF">GW587_10840</name>
</gene>
<dbReference type="PANTHER" id="PTHR46663:SF3">
    <property type="entry name" value="SLL0267 PROTEIN"/>
    <property type="match status" value="1"/>
</dbReference>
<dbReference type="CDD" id="cd00130">
    <property type="entry name" value="PAS"/>
    <property type="match status" value="1"/>
</dbReference>
<evidence type="ECO:0000259" key="2">
    <source>
        <dbReference type="PROSITE" id="PS50113"/>
    </source>
</evidence>
<dbReference type="Gene3D" id="3.30.70.270">
    <property type="match status" value="1"/>
</dbReference>
<dbReference type="InterPro" id="IPR013656">
    <property type="entry name" value="PAS_4"/>
</dbReference>
<proteinExistence type="predicted"/>
<feature type="domain" description="GGDEF" evidence="3">
    <location>
        <begin position="179"/>
        <end position="312"/>
    </location>
</feature>
<dbReference type="InterPro" id="IPR052163">
    <property type="entry name" value="DGC-Regulatory_Protein"/>
</dbReference>